<sequence length="278" mass="30898">MPRGFWLPFAYDNVPSPTTEMQLESVSPADHIVIVMGPTGCGKSTFIAAASNKGHDAINHGQASAASGVRTIRAAHPKDGHPVVFVDTPGFDDTYVPDTETLQKIADWLVKTHKSRVKIGTVIYLHRITDNRMSATQLRNLQTFAKLCGPQAMPNAVIATTMWDDVWETTGVDREQELRAQFWNSMLIDGCRLERFQNTYESAWDIIGEHSSTTLRLPDEMVDAGKLLHQTEAYSINAGLPKWIVDLKIAFHTTLLRRTRRSPDGIPRSADSGILRSS</sequence>
<name>A0A0C3AJA2_PILCF</name>
<dbReference type="Gene3D" id="3.40.50.300">
    <property type="entry name" value="P-loop containing nucleotide triphosphate hydrolases"/>
    <property type="match status" value="1"/>
</dbReference>
<evidence type="ECO:0000313" key="3">
    <source>
        <dbReference type="Proteomes" id="UP000054166"/>
    </source>
</evidence>
<accession>A0A0C3AJA2</accession>
<organism evidence="2 3">
    <name type="scientific">Piloderma croceum (strain F 1598)</name>
    <dbReference type="NCBI Taxonomy" id="765440"/>
    <lineage>
        <taxon>Eukaryota</taxon>
        <taxon>Fungi</taxon>
        <taxon>Dikarya</taxon>
        <taxon>Basidiomycota</taxon>
        <taxon>Agaricomycotina</taxon>
        <taxon>Agaricomycetes</taxon>
        <taxon>Agaricomycetidae</taxon>
        <taxon>Atheliales</taxon>
        <taxon>Atheliaceae</taxon>
        <taxon>Piloderma</taxon>
    </lineage>
</organism>
<keyword evidence="3" id="KW-1185">Reference proteome</keyword>
<evidence type="ECO:0000259" key="1">
    <source>
        <dbReference type="Pfam" id="PF01926"/>
    </source>
</evidence>
<dbReference type="EMBL" id="KN833070">
    <property type="protein sequence ID" value="KIM73938.1"/>
    <property type="molecule type" value="Genomic_DNA"/>
</dbReference>
<gene>
    <name evidence="2" type="ORF">PILCRDRAFT_716482</name>
</gene>
<protein>
    <recommendedName>
        <fullName evidence="1">G domain-containing protein</fullName>
    </recommendedName>
</protein>
<evidence type="ECO:0000313" key="2">
    <source>
        <dbReference type="EMBL" id="KIM73938.1"/>
    </source>
</evidence>
<reference evidence="3" key="2">
    <citation type="submission" date="2015-01" db="EMBL/GenBank/DDBJ databases">
        <title>Evolutionary Origins and Diversification of the Mycorrhizal Mutualists.</title>
        <authorList>
            <consortium name="DOE Joint Genome Institute"/>
            <consortium name="Mycorrhizal Genomics Consortium"/>
            <person name="Kohler A."/>
            <person name="Kuo A."/>
            <person name="Nagy L.G."/>
            <person name="Floudas D."/>
            <person name="Copeland A."/>
            <person name="Barry K.W."/>
            <person name="Cichocki N."/>
            <person name="Veneault-Fourrey C."/>
            <person name="LaButti K."/>
            <person name="Lindquist E.A."/>
            <person name="Lipzen A."/>
            <person name="Lundell T."/>
            <person name="Morin E."/>
            <person name="Murat C."/>
            <person name="Riley R."/>
            <person name="Ohm R."/>
            <person name="Sun H."/>
            <person name="Tunlid A."/>
            <person name="Henrissat B."/>
            <person name="Grigoriev I.V."/>
            <person name="Hibbett D.S."/>
            <person name="Martin F."/>
        </authorList>
    </citation>
    <scope>NUCLEOTIDE SEQUENCE [LARGE SCALE GENOMIC DNA]</scope>
    <source>
        <strain evidence="3">F 1598</strain>
    </source>
</reference>
<dbReference type="InParanoid" id="A0A0C3AJA2"/>
<reference evidence="2 3" key="1">
    <citation type="submission" date="2014-04" db="EMBL/GenBank/DDBJ databases">
        <authorList>
            <consortium name="DOE Joint Genome Institute"/>
            <person name="Kuo A."/>
            <person name="Tarkka M."/>
            <person name="Buscot F."/>
            <person name="Kohler A."/>
            <person name="Nagy L.G."/>
            <person name="Floudas D."/>
            <person name="Copeland A."/>
            <person name="Barry K.W."/>
            <person name="Cichocki N."/>
            <person name="Veneault-Fourrey C."/>
            <person name="LaButti K."/>
            <person name="Lindquist E.A."/>
            <person name="Lipzen A."/>
            <person name="Lundell T."/>
            <person name="Morin E."/>
            <person name="Murat C."/>
            <person name="Sun H."/>
            <person name="Tunlid A."/>
            <person name="Henrissat B."/>
            <person name="Grigoriev I.V."/>
            <person name="Hibbett D.S."/>
            <person name="Martin F."/>
            <person name="Nordberg H.P."/>
            <person name="Cantor M.N."/>
            <person name="Hua S.X."/>
        </authorList>
    </citation>
    <scope>NUCLEOTIDE SEQUENCE [LARGE SCALE GENOMIC DNA]</scope>
    <source>
        <strain evidence="2 3">F 1598</strain>
    </source>
</reference>
<dbReference type="GO" id="GO:0005525">
    <property type="term" value="F:GTP binding"/>
    <property type="evidence" value="ECO:0007669"/>
    <property type="project" value="InterPro"/>
</dbReference>
<dbReference type="CDD" id="cd00882">
    <property type="entry name" value="Ras_like_GTPase"/>
    <property type="match status" value="1"/>
</dbReference>
<dbReference type="AlphaFoldDB" id="A0A0C3AJA2"/>
<dbReference type="Proteomes" id="UP000054166">
    <property type="component" value="Unassembled WGS sequence"/>
</dbReference>
<feature type="domain" description="G" evidence="1">
    <location>
        <begin position="33"/>
        <end position="115"/>
    </location>
</feature>
<dbReference type="InterPro" id="IPR027417">
    <property type="entry name" value="P-loop_NTPase"/>
</dbReference>
<dbReference type="HOGENOM" id="CLU_018003_0_0_1"/>
<dbReference type="OrthoDB" id="8954335at2759"/>
<proteinExistence type="predicted"/>
<dbReference type="SUPFAM" id="SSF52540">
    <property type="entry name" value="P-loop containing nucleoside triphosphate hydrolases"/>
    <property type="match status" value="1"/>
</dbReference>
<dbReference type="InterPro" id="IPR006073">
    <property type="entry name" value="GTP-bd"/>
</dbReference>
<dbReference type="Pfam" id="PF01926">
    <property type="entry name" value="MMR_HSR1"/>
    <property type="match status" value="1"/>
</dbReference>